<dbReference type="EMBL" id="KN818289">
    <property type="protein sequence ID" value="KIL61076.1"/>
    <property type="molecule type" value="Genomic_DNA"/>
</dbReference>
<name>A0A0C2WW90_AMAMK</name>
<reference evidence="1 2" key="1">
    <citation type="submission" date="2014-04" db="EMBL/GenBank/DDBJ databases">
        <title>Evolutionary Origins and Diversification of the Mycorrhizal Mutualists.</title>
        <authorList>
            <consortium name="DOE Joint Genome Institute"/>
            <consortium name="Mycorrhizal Genomics Consortium"/>
            <person name="Kohler A."/>
            <person name="Kuo A."/>
            <person name="Nagy L.G."/>
            <person name="Floudas D."/>
            <person name="Copeland A."/>
            <person name="Barry K.W."/>
            <person name="Cichocki N."/>
            <person name="Veneault-Fourrey C."/>
            <person name="LaButti K."/>
            <person name="Lindquist E.A."/>
            <person name="Lipzen A."/>
            <person name="Lundell T."/>
            <person name="Morin E."/>
            <person name="Murat C."/>
            <person name="Riley R."/>
            <person name="Ohm R."/>
            <person name="Sun H."/>
            <person name="Tunlid A."/>
            <person name="Henrissat B."/>
            <person name="Grigoriev I.V."/>
            <person name="Hibbett D.S."/>
            <person name="Martin F."/>
        </authorList>
    </citation>
    <scope>NUCLEOTIDE SEQUENCE [LARGE SCALE GENOMIC DNA]</scope>
    <source>
        <strain evidence="1 2">Koide BX008</strain>
    </source>
</reference>
<accession>A0A0C2WW90</accession>
<proteinExistence type="predicted"/>
<evidence type="ECO:0000313" key="2">
    <source>
        <dbReference type="Proteomes" id="UP000054549"/>
    </source>
</evidence>
<protein>
    <submittedName>
        <fullName evidence="1">Uncharacterized protein</fullName>
    </submittedName>
</protein>
<sequence length="91" mass="10381">MIHEWQVGIEVPEALGNSRGPMATLKAMHERDEVPRKQNGIRLAFWLCNTPPAHLEVHRMKNEGASARMSLYQLGYLPLQTLDWIEPEAGF</sequence>
<gene>
    <name evidence="1" type="ORF">M378DRAFT_167440</name>
</gene>
<dbReference type="HOGENOM" id="CLU_2426567_0_0_1"/>
<keyword evidence="2" id="KW-1185">Reference proteome</keyword>
<dbReference type="InParanoid" id="A0A0C2WW90"/>
<dbReference type="AlphaFoldDB" id="A0A0C2WW90"/>
<dbReference type="Proteomes" id="UP000054549">
    <property type="component" value="Unassembled WGS sequence"/>
</dbReference>
<organism evidence="1 2">
    <name type="scientific">Amanita muscaria (strain Koide BX008)</name>
    <dbReference type="NCBI Taxonomy" id="946122"/>
    <lineage>
        <taxon>Eukaryota</taxon>
        <taxon>Fungi</taxon>
        <taxon>Dikarya</taxon>
        <taxon>Basidiomycota</taxon>
        <taxon>Agaricomycotina</taxon>
        <taxon>Agaricomycetes</taxon>
        <taxon>Agaricomycetidae</taxon>
        <taxon>Agaricales</taxon>
        <taxon>Pluteineae</taxon>
        <taxon>Amanitaceae</taxon>
        <taxon>Amanita</taxon>
    </lineage>
</organism>
<evidence type="ECO:0000313" key="1">
    <source>
        <dbReference type="EMBL" id="KIL61076.1"/>
    </source>
</evidence>